<dbReference type="Pfam" id="PF00768">
    <property type="entry name" value="Peptidase_S11"/>
    <property type="match status" value="1"/>
</dbReference>
<keyword evidence="3" id="KW-0378">Hydrolase</keyword>
<protein>
    <submittedName>
        <fullName evidence="3">D-alanyl-D-alanine carboxypeptidase</fullName>
    </submittedName>
</protein>
<dbReference type="GO" id="GO:0009002">
    <property type="term" value="F:serine-type D-Ala-D-Ala carboxypeptidase activity"/>
    <property type="evidence" value="ECO:0007669"/>
    <property type="project" value="InterPro"/>
</dbReference>
<keyword evidence="4" id="KW-1185">Reference proteome</keyword>
<evidence type="ECO:0000259" key="2">
    <source>
        <dbReference type="Pfam" id="PF00768"/>
    </source>
</evidence>
<feature type="domain" description="Peptidase S11 D-alanyl-D-alanine carboxypeptidase A N-terminal" evidence="2">
    <location>
        <begin position="102"/>
        <end position="290"/>
    </location>
</feature>
<dbReference type="Proteomes" id="UP000272015">
    <property type="component" value="Unassembled WGS sequence"/>
</dbReference>
<sequence length="435" mass="43855">MSRFRPGRFVGILTGTVVILGVGVYGPATLLGPLPAATMTVVTPDAVVSTLSPPVLPAAGASAVVTLGLARPASDAASTSVEADATTPAVEAVTPIAVGGTSEALPMASIAKVITALVVLDAKPITDGVGPTITLTAADYQSYLDYSNQFSRSLPVFTGETWTEQEMLQAMLLGSSNNHADSLARWAFGSVDAYAEAATDWLAANGLSGTRVVDATGLDADSVGTGTDLARIAALAATDPVVSDIIAHPASALAGRGIDNRTEFMSDEGVTGLSNSYTDAAGLCLLFTAQVVSGDSTFVFAGAIVGEPDQDTLDADMAALLASAQAGVAELPLLASGAAYASFDTEWGETASAVVGVPKTQVGWQAVATGAADVTVDAFATGRKGETIGRVQVETGDGSTVSSPLELDRTIRDPGAGWRLLNPGPVIGALIASRS</sequence>
<evidence type="ECO:0000313" key="3">
    <source>
        <dbReference type="EMBL" id="RJT84632.1"/>
    </source>
</evidence>
<proteinExistence type="predicted"/>
<comment type="caution">
    <text evidence="3">The sequence shown here is derived from an EMBL/GenBank/DDBJ whole genome shotgun (WGS) entry which is preliminary data.</text>
</comment>
<dbReference type="Gene3D" id="3.40.710.10">
    <property type="entry name" value="DD-peptidase/beta-lactamase superfamily"/>
    <property type="match status" value="1"/>
</dbReference>
<evidence type="ECO:0000313" key="4">
    <source>
        <dbReference type="Proteomes" id="UP000272015"/>
    </source>
</evidence>
<dbReference type="AlphaFoldDB" id="A0A3A5MK64"/>
<dbReference type="InterPro" id="IPR001967">
    <property type="entry name" value="Peptidase_S11_N"/>
</dbReference>
<keyword evidence="1" id="KW-0472">Membrane</keyword>
<keyword evidence="1" id="KW-0812">Transmembrane</keyword>
<reference evidence="3 4" key="1">
    <citation type="submission" date="2018-09" db="EMBL/GenBank/DDBJ databases">
        <title>Novel species of Cryobacterium.</title>
        <authorList>
            <person name="Liu Q."/>
            <person name="Xin Y.-H."/>
        </authorList>
    </citation>
    <scope>NUCLEOTIDE SEQUENCE [LARGE SCALE GENOMIC DNA]</scope>
    <source>
        <strain evidence="3 4">Hh39</strain>
    </source>
</reference>
<keyword evidence="3" id="KW-0121">Carboxypeptidase</keyword>
<dbReference type="InterPro" id="IPR012338">
    <property type="entry name" value="Beta-lactam/transpept-like"/>
</dbReference>
<dbReference type="SUPFAM" id="SSF56601">
    <property type="entry name" value="beta-lactamase/transpeptidase-like"/>
    <property type="match status" value="1"/>
</dbReference>
<accession>A0A3A5MK64</accession>
<organism evidence="3 4">
    <name type="scientific">Cryobacterium melibiosiphilum</name>
    <dbReference type="NCBI Taxonomy" id="995039"/>
    <lineage>
        <taxon>Bacteria</taxon>
        <taxon>Bacillati</taxon>
        <taxon>Actinomycetota</taxon>
        <taxon>Actinomycetes</taxon>
        <taxon>Micrococcales</taxon>
        <taxon>Microbacteriaceae</taxon>
        <taxon>Cryobacterium</taxon>
    </lineage>
</organism>
<dbReference type="EMBL" id="QZVS01000097">
    <property type="protein sequence ID" value="RJT84632.1"/>
    <property type="molecule type" value="Genomic_DNA"/>
</dbReference>
<gene>
    <name evidence="3" type="ORF">D6T64_20965</name>
</gene>
<keyword evidence="1" id="KW-1133">Transmembrane helix</keyword>
<feature type="transmembrane region" description="Helical" evidence="1">
    <location>
        <begin position="9"/>
        <end position="28"/>
    </location>
</feature>
<dbReference type="GO" id="GO:0006508">
    <property type="term" value="P:proteolysis"/>
    <property type="evidence" value="ECO:0007669"/>
    <property type="project" value="InterPro"/>
</dbReference>
<keyword evidence="3" id="KW-0645">Protease</keyword>
<dbReference type="OrthoDB" id="5241551at2"/>
<name>A0A3A5MK64_9MICO</name>
<evidence type="ECO:0000256" key="1">
    <source>
        <dbReference type="SAM" id="Phobius"/>
    </source>
</evidence>
<dbReference type="RefSeq" id="WP_119976626.1">
    <property type="nucleotide sequence ID" value="NZ_JBHSQA010000002.1"/>
</dbReference>